<comment type="subcellular location">
    <subcellularLocation>
        <location evidence="7">Cell membrane</location>
    </subcellularLocation>
    <subcellularLocation>
        <location evidence="7">Bacterial flagellum basal body</location>
    </subcellularLocation>
</comment>
<evidence type="ECO:0000256" key="6">
    <source>
        <dbReference type="ARBA" id="ARBA00037937"/>
    </source>
</evidence>
<comment type="caution">
    <text evidence="8">The sequence shown here is derived from an EMBL/GenBank/DDBJ whole genome shotgun (WGS) entry which is preliminary data.</text>
</comment>
<accession>A0A6N9TBP0</accession>
<dbReference type="Proteomes" id="UP000471381">
    <property type="component" value="Unassembled WGS sequence"/>
</dbReference>
<dbReference type="AlphaFoldDB" id="A0A6N9TBP0"/>
<dbReference type="EMBL" id="JAAAWO010000002">
    <property type="protein sequence ID" value="NDW14704.1"/>
    <property type="molecule type" value="Genomic_DNA"/>
</dbReference>
<organism evidence="8 9">
    <name type="scientific">Alteromonas genovensis</name>
    <dbReference type="NCBI Taxonomy" id="471225"/>
    <lineage>
        <taxon>Bacteria</taxon>
        <taxon>Pseudomonadati</taxon>
        <taxon>Pseudomonadota</taxon>
        <taxon>Gammaproteobacteria</taxon>
        <taxon>Alteromonadales</taxon>
        <taxon>Alteromonadaceae</taxon>
        <taxon>Alteromonas/Salinimonas group</taxon>
        <taxon>Alteromonas</taxon>
    </lineage>
</organism>
<comment type="similarity">
    <text evidence="6 7">Belongs to the FliO/MopB family.</text>
</comment>
<gene>
    <name evidence="8" type="primary">fliO</name>
    <name evidence="8" type="ORF">GTQ48_04040</name>
</gene>
<keyword evidence="1 7" id="KW-1003">Cell membrane</keyword>
<dbReference type="InterPro" id="IPR052205">
    <property type="entry name" value="FliO/MopB"/>
</dbReference>
<keyword evidence="2 7" id="KW-0812">Transmembrane</keyword>
<dbReference type="GO" id="GO:0009425">
    <property type="term" value="C:bacterial-type flagellum basal body"/>
    <property type="evidence" value="ECO:0007669"/>
    <property type="project" value="UniProtKB-SubCell"/>
</dbReference>
<keyword evidence="3 7" id="KW-1133">Transmembrane helix</keyword>
<dbReference type="PANTHER" id="PTHR38766:SF1">
    <property type="entry name" value="FLAGELLAR PROTEIN FLIO"/>
    <property type="match status" value="1"/>
</dbReference>
<evidence type="ECO:0000256" key="3">
    <source>
        <dbReference type="ARBA" id="ARBA00022989"/>
    </source>
</evidence>
<name>A0A6N9TBP0_9ALTE</name>
<dbReference type="InterPro" id="IPR022781">
    <property type="entry name" value="Flagellar_biosynth_FliO"/>
</dbReference>
<keyword evidence="8" id="KW-0969">Cilium</keyword>
<protein>
    <recommendedName>
        <fullName evidence="7">Flagellar protein</fullName>
    </recommendedName>
</protein>
<dbReference type="GO" id="GO:0005886">
    <property type="term" value="C:plasma membrane"/>
    <property type="evidence" value="ECO:0007669"/>
    <property type="project" value="UniProtKB-SubCell"/>
</dbReference>
<keyword evidence="9" id="KW-1185">Reference proteome</keyword>
<feature type="transmembrane region" description="Helical" evidence="7">
    <location>
        <begin position="22"/>
        <end position="44"/>
    </location>
</feature>
<evidence type="ECO:0000256" key="2">
    <source>
        <dbReference type="ARBA" id="ARBA00022692"/>
    </source>
</evidence>
<evidence type="ECO:0000313" key="8">
    <source>
        <dbReference type="EMBL" id="NDW14704.1"/>
    </source>
</evidence>
<evidence type="ECO:0000256" key="5">
    <source>
        <dbReference type="ARBA" id="ARBA00023143"/>
    </source>
</evidence>
<evidence type="ECO:0000256" key="7">
    <source>
        <dbReference type="RuleBase" id="RU362064"/>
    </source>
</evidence>
<keyword evidence="5 7" id="KW-0975">Bacterial flagellum</keyword>
<dbReference type="RefSeq" id="WP_163105283.1">
    <property type="nucleotide sequence ID" value="NZ_JAAAWO010000002.1"/>
</dbReference>
<dbReference type="NCBIfam" id="TIGR03500">
    <property type="entry name" value="FliO_TIGR"/>
    <property type="match status" value="1"/>
</dbReference>
<evidence type="ECO:0000256" key="4">
    <source>
        <dbReference type="ARBA" id="ARBA00023136"/>
    </source>
</evidence>
<keyword evidence="4 7" id="KW-0472">Membrane</keyword>
<keyword evidence="8" id="KW-0282">Flagellum</keyword>
<reference evidence="8 9" key="1">
    <citation type="submission" date="2020-01" db="EMBL/GenBank/DDBJ databases">
        <title>Genomes of bacteria type strains.</title>
        <authorList>
            <person name="Chen J."/>
            <person name="Zhu S."/>
            <person name="Yang J."/>
        </authorList>
    </citation>
    <scope>NUCLEOTIDE SEQUENCE [LARGE SCALE GENOMIC DNA]</scope>
    <source>
        <strain evidence="8 9">LMG 24078</strain>
    </source>
</reference>
<evidence type="ECO:0000256" key="1">
    <source>
        <dbReference type="ARBA" id="ARBA00022475"/>
    </source>
</evidence>
<dbReference type="Pfam" id="PF04347">
    <property type="entry name" value="FliO"/>
    <property type="match status" value="1"/>
</dbReference>
<sequence length="144" mass="15450">MLPLFISHVANAQTTQSITNPTSVLSIFLSLLVVVGVIFALAYIMRRFNVTAMGSNHLKVVASMVAGTKEKIMVIQVGDEQHLIGVTSHNISHLSKLDKNLDVPVKGKARNNGAGSSQDAFKQKLVAAMAGKLNPQANTKQKDN</sequence>
<evidence type="ECO:0000313" key="9">
    <source>
        <dbReference type="Proteomes" id="UP000471381"/>
    </source>
</evidence>
<dbReference type="PANTHER" id="PTHR38766">
    <property type="entry name" value="FLAGELLAR PROTEIN FLIO"/>
    <property type="match status" value="1"/>
</dbReference>
<dbReference type="GO" id="GO:0044781">
    <property type="term" value="P:bacterial-type flagellum organization"/>
    <property type="evidence" value="ECO:0007669"/>
    <property type="project" value="UniProtKB-UniRule"/>
</dbReference>
<proteinExistence type="inferred from homology"/>
<keyword evidence="8" id="KW-0966">Cell projection</keyword>